<dbReference type="Proteomes" id="UP001075354">
    <property type="component" value="Chromosome 7"/>
</dbReference>
<gene>
    <name evidence="4" type="ORF">ONE63_008893</name>
</gene>
<dbReference type="FunFam" id="2.40.10.10:FF:000068">
    <property type="entry name" value="transmembrane protease serine 2"/>
    <property type="match status" value="1"/>
</dbReference>
<proteinExistence type="predicted"/>
<evidence type="ECO:0000259" key="3">
    <source>
        <dbReference type="PROSITE" id="PS50240"/>
    </source>
</evidence>
<organism evidence="4 5">
    <name type="scientific">Megalurothrips usitatus</name>
    <name type="common">bean blossom thrips</name>
    <dbReference type="NCBI Taxonomy" id="439358"/>
    <lineage>
        <taxon>Eukaryota</taxon>
        <taxon>Metazoa</taxon>
        <taxon>Ecdysozoa</taxon>
        <taxon>Arthropoda</taxon>
        <taxon>Hexapoda</taxon>
        <taxon>Insecta</taxon>
        <taxon>Pterygota</taxon>
        <taxon>Neoptera</taxon>
        <taxon>Paraneoptera</taxon>
        <taxon>Thysanoptera</taxon>
        <taxon>Terebrantia</taxon>
        <taxon>Thripoidea</taxon>
        <taxon>Thripidae</taxon>
        <taxon>Megalurothrips</taxon>
    </lineage>
</organism>
<evidence type="ECO:0000313" key="5">
    <source>
        <dbReference type="Proteomes" id="UP001075354"/>
    </source>
</evidence>
<feature type="region of interest" description="Disordered" evidence="2">
    <location>
        <begin position="69"/>
        <end position="144"/>
    </location>
</feature>
<dbReference type="EMBL" id="JAPTSV010000007">
    <property type="protein sequence ID" value="KAJ1525677.1"/>
    <property type="molecule type" value="Genomic_DNA"/>
</dbReference>
<dbReference type="InterPro" id="IPR043504">
    <property type="entry name" value="Peptidase_S1_PA_chymotrypsin"/>
</dbReference>
<dbReference type="InterPro" id="IPR001254">
    <property type="entry name" value="Trypsin_dom"/>
</dbReference>
<dbReference type="Pfam" id="PF00089">
    <property type="entry name" value="Trypsin"/>
    <property type="match status" value="1"/>
</dbReference>
<evidence type="ECO:0000256" key="2">
    <source>
        <dbReference type="SAM" id="MobiDB-lite"/>
    </source>
</evidence>
<dbReference type="CDD" id="cd00190">
    <property type="entry name" value="Tryp_SPc"/>
    <property type="match status" value="1"/>
</dbReference>
<dbReference type="PANTHER" id="PTHR24260">
    <property type="match status" value="1"/>
</dbReference>
<dbReference type="PRINTS" id="PR00722">
    <property type="entry name" value="CHYMOTRYPSIN"/>
</dbReference>
<dbReference type="InterPro" id="IPR051333">
    <property type="entry name" value="CLIP_Serine_Protease"/>
</dbReference>
<keyword evidence="1" id="KW-1015">Disulfide bond</keyword>
<dbReference type="Gene3D" id="2.40.10.10">
    <property type="entry name" value="Trypsin-like serine proteases"/>
    <property type="match status" value="2"/>
</dbReference>
<evidence type="ECO:0000313" key="4">
    <source>
        <dbReference type="EMBL" id="KAJ1525677.1"/>
    </source>
</evidence>
<feature type="compositionally biased region" description="Low complexity" evidence="2">
    <location>
        <begin position="106"/>
        <end position="116"/>
    </location>
</feature>
<dbReference type="AlphaFoldDB" id="A0AAV7XLB0"/>
<feature type="compositionally biased region" description="Low complexity" evidence="2">
    <location>
        <begin position="131"/>
        <end position="144"/>
    </location>
</feature>
<dbReference type="GO" id="GO:0006508">
    <property type="term" value="P:proteolysis"/>
    <property type="evidence" value="ECO:0007669"/>
    <property type="project" value="InterPro"/>
</dbReference>
<dbReference type="PROSITE" id="PS50240">
    <property type="entry name" value="TRYPSIN_DOM"/>
    <property type="match status" value="1"/>
</dbReference>
<dbReference type="PANTHER" id="PTHR24260:SF136">
    <property type="entry name" value="GH08193P-RELATED"/>
    <property type="match status" value="1"/>
</dbReference>
<protein>
    <recommendedName>
        <fullName evidence="3">Peptidase S1 domain-containing protein</fullName>
    </recommendedName>
</protein>
<reference evidence="4" key="1">
    <citation type="submission" date="2022-12" db="EMBL/GenBank/DDBJ databases">
        <title>Chromosome-level genome assembly of the bean flower thrips Megalurothrips usitatus.</title>
        <authorList>
            <person name="Ma L."/>
            <person name="Liu Q."/>
            <person name="Li H."/>
            <person name="Cai W."/>
        </authorList>
    </citation>
    <scope>NUCLEOTIDE SEQUENCE</scope>
    <source>
        <strain evidence="4">Cailab_2022a</strain>
    </source>
</reference>
<accession>A0AAV7XLB0</accession>
<dbReference type="InterPro" id="IPR009003">
    <property type="entry name" value="Peptidase_S1_PA"/>
</dbReference>
<feature type="region of interest" description="Disordered" evidence="2">
    <location>
        <begin position="1"/>
        <end position="47"/>
    </location>
</feature>
<name>A0AAV7XLB0_9NEOP</name>
<feature type="domain" description="Peptidase S1" evidence="3">
    <location>
        <begin position="174"/>
        <end position="418"/>
    </location>
</feature>
<sequence length="425" mass="46143">MWGLPGNPRFDDAPARPGPVPPRHARPAPTTAGAPGGPRGGRERPWPQSVSRCCVCRCCCWRWPRGPRTPPPPRSPRRPCTTSPSPCPGPGGRSSSTWRAGRRPSSRMSATSSSTTCPLWRRSEGQRRRTSSCPHPSAATTAPPAPTPSRLLFSFLLLLFMCMPEDAGLVNSLVVNLAAQASSRSLPGQFPWHVSLLYVHYFLHFYSCSGSLLSEHWVLTAANCVKGFHWRLVRLGSYRPGAAQERFQATVNTSHIVVHPGYTKGSPQNDIALIKLESPVEINAYRLPIRLPSLNSFTTTYDNRDAWLSGWGIQSKLGTFSANATLGYAKQRVLSNQECAETFGNETTMSILCTTTTNFTDGCSGDSGAPLVVYEGKGIFVQIGILAFESAQTGCDGGGHVGYTRITSYLRWIQNITGIAPGPDV</sequence>
<dbReference type="InterPro" id="IPR001314">
    <property type="entry name" value="Peptidase_S1A"/>
</dbReference>
<dbReference type="GO" id="GO:0004252">
    <property type="term" value="F:serine-type endopeptidase activity"/>
    <property type="evidence" value="ECO:0007669"/>
    <property type="project" value="InterPro"/>
</dbReference>
<dbReference type="SUPFAM" id="SSF50494">
    <property type="entry name" value="Trypsin-like serine proteases"/>
    <property type="match status" value="1"/>
</dbReference>
<comment type="caution">
    <text evidence="4">The sequence shown here is derived from an EMBL/GenBank/DDBJ whole genome shotgun (WGS) entry which is preliminary data.</text>
</comment>
<evidence type="ECO:0000256" key="1">
    <source>
        <dbReference type="ARBA" id="ARBA00023157"/>
    </source>
</evidence>
<keyword evidence="5" id="KW-1185">Reference proteome</keyword>
<dbReference type="SMART" id="SM00020">
    <property type="entry name" value="Tryp_SPc"/>
    <property type="match status" value="1"/>
</dbReference>